<evidence type="ECO:0000256" key="1">
    <source>
        <dbReference type="ARBA" id="ARBA00008361"/>
    </source>
</evidence>
<name>A0A2A6BMU1_PRIPA</name>
<keyword evidence="6" id="KW-1185">Reference proteome</keyword>
<feature type="region of interest" description="Disordered" evidence="4">
    <location>
        <begin position="678"/>
        <end position="862"/>
    </location>
</feature>
<evidence type="ECO:0000313" key="5">
    <source>
        <dbReference type="EnsemblMetazoa" id="PPA13858.1"/>
    </source>
</evidence>
<feature type="compositionally biased region" description="Acidic residues" evidence="4">
    <location>
        <begin position="701"/>
        <end position="710"/>
    </location>
</feature>
<accession>A0A8R1U9B6</accession>
<feature type="compositionally biased region" description="Basic and acidic residues" evidence="4">
    <location>
        <begin position="718"/>
        <end position="733"/>
    </location>
</feature>
<dbReference type="InterPro" id="IPR029063">
    <property type="entry name" value="SAM-dependent_MTases_sf"/>
</dbReference>
<dbReference type="SUPFAM" id="SSF53335">
    <property type="entry name" value="S-adenosyl-L-methionine-dependent methyltransferases"/>
    <property type="match status" value="1"/>
</dbReference>
<feature type="compositionally biased region" description="Acidic residues" evidence="4">
    <location>
        <begin position="756"/>
        <end position="768"/>
    </location>
</feature>
<dbReference type="InterPro" id="IPR013216">
    <property type="entry name" value="Methyltransf_11"/>
</dbReference>
<gene>
    <name evidence="5" type="primary">WBGene00103412</name>
</gene>
<dbReference type="PANTHER" id="PTHR12176">
    <property type="entry name" value="SAM-DEPENDENT METHYLTRANSFERASE SUPERFAMILY PROTEIN"/>
    <property type="match status" value="1"/>
</dbReference>
<protein>
    <submittedName>
        <fullName evidence="5">Methyltransferase</fullName>
    </submittedName>
</protein>
<dbReference type="Pfam" id="PF08241">
    <property type="entry name" value="Methyltransf_11"/>
    <property type="match status" value="1"/>
</dbReference>
<evidence type="ECO:0000256" key="3">
    <source>
        <dbReference type="ARBA" id="ARBA00022679"/>
    </source>
</evidence>
<dbReference type="GO" id="GO:0008757">
    <property type="term" value="F:S-adenosylmethionine-dependent methyltransferase activity"/>
    <property type="evidence" value="ECO:0007669"/>
    <property type="project" value="InterPro"/>
</dbReference>
<feature type="compositionally biased region" description="Basic and acidic residues" evidence="4">
    <location>
        <begin position="793"/>
        <end position="815"/>
    </location>
</feature>
<dbReference type="EnsemblMetazoa" id="PPA13858.1">
    <property type="protein sequence ID" value="PPA13858.1"/>
    <property type="gene ID" value="WBGene00103412"/>
</dbReference>
<dbReference type="InterPro" id="IPR025663">
    <property type="entry name" value="AKAP_28"/>
</dbReference>
<dbReference type="CDD" id="cd02440">
    <property type="entry name" value="AdoMet_MTases"/>
    <property type="match status" value="1"/>
</dbReference>
<accession>A0A2A6BMU1</accession>
<dbReference type="Proteomes" id="UP000005239">
    <property type="component" value="Unassembled WGS sequence"/>
</dbReference>
<reference evidence="5" key="2">
    <citation type="submission" date="2022-06" db="UniProtKB">
        <authorList>
            <consortium name="EnsemblMetazoa"/>
        </authorList>
    </citation>
    <scope>IDENTIFICATION</scope>
    <source>
        <strain evidence="5">PS312</strain>
    </source>
</reference>
<organism evidence="5 6">
    <name type="scientific">Pristionchus pacificus</name>
    <name type="common">Parasitic nematode worm</name>
    <dbReference type="NCBI Taxonomy" id="54126"/>
    <lineage>
        <taxon>Eukaryota</taxon>
        <taxon>Metazoa</taxon>
        <taxon>Ecdysozoa</taxon>
        <taxon>Nematoda</taxon>
        <taxon>Chromadorea</taxon>
        <taxon>Rhabditida</taxon>
        <taxon>Rhabditina</taxon>
        <taxon>Diplogasteromorpha</taxon>
        <taxon>Diplogasteroidea</taxon>
        <taxon>Neodiplogasteridae</taxon>
        <taxon>Pristionchus</taxon>
    </lineage>
</organism>
<evidence type="ECO:0000256" key="4">
    <source>
        <dbReference type="SAM" id="MobiDB-lite"/>
    </source>
</evidence>
<feature type="compositionally biased region" description="Acidic residues" evidence="4">
    <location>
        <begin position="736"/>
        <end position="747"/>
    </location>
</feature>
<feature type="compositionally biased region" description="Acidic residues" evidence="4">
    <location>
        <begin position="920"/>
        <end position="935"/>
    </location>
</feature>
<reference evidence="6" key="1">
    <citation type="journal article" date="2008" name="Nat. Genet.">
        <title>The Pristionchus pacificus genome provides a unique perspective on nematode lifestyle and parasitism.</title>
        <authorList>
            <person name="Dieterich C."/>
            <person name="Clifton S.W."/>
            <person name="Schuster L.N."/>
            <person name="Chinwalla A."/>
            <person name="Delehaunty K."/>
            <person name="Dinkelacker I."/>
            <person name="Fulton L."/>
            <person name="Fulton R."/>
            <person name="Godfrey J."/>
            <person name="Minx P."/>
            <person name="Mitreva M."/>
            <person name="Roeseler W."/>
            <person name="Tian H."/>
            <person name="Witte H."/>
            <person name="Yang S.P."/>
            <person name="Wilson R.K."/>
            <person name="Sommer R.J."/>
        </authorList>
    </citation>
    <scope>NUCLEOTIDE SEQUENCE [LARGE SCALE GENOMIC DNA]</scope>
    <source>
        <strain evidence="6">PS312</strain>
    </source>
</reference>
<evidence type="ECO:0000256" key="2">
    <source>
        <dbReference type="ARBA" id="ARBA00022603"/>
    </source>
</evidence>
<dbReference type="Gene3D" id="3.40.50.150">
    <property type="entry name" value="Vaccinia Virus protein VP39"/>
    <property type="match status" value="1"/>
</dbReference>
<feature type="region of interest" description="Disordered" evidence="4">
    <location>
        <begin position="917"/>
        <end position="954"/>
    </location>
</feature>
<evidence type="ECO:0000313" key="6">
    <source>
        <dbReference type="Proteomes" id="UP000005239"/>
    </source>
</evidence>
<dbReference type="Pfam" id="PF14469">
    <property type="entry name" value="AKAP28"/>
    <property type="match status" value="1"/>
</dbReference>
<keyword evidence="2" id="KW-0489">Methyltransferase</keyword>
<keyword evidence="3" id="KW-0808">Transferase</keyword>
<proteinExistence type="inferred from homology"/>
<comment type="similarity">
    <text evidence="1">Belongs to the methyltransferase superfamily.</text>
</comment>
<dbReference type="GO" id="GO:0032259">
    <property type="term" value="P:methylation"/>
    <property type="evidence" value="ECO:0007669"/>
    <property type="project" value="UniProtKB-KW"/>
</dbReference>
<dbReference type="InterPro" id="IPR051419">
    <property type="entry name" value="Lys/N-term_MeTrsfase_sf"/>
</dbReference>
<dbReference type="PANTHER" id="PTHR12176:SF80">
    <property type="entry name" value="EEF1A LYSINE METHYLTRANSFERASE 4"/>
    <property type="match status" value="1"/>
</dbReference>
<sequence>MEFLGALSICSAFRTSLCSVLSSVHSATIEATWERSKINRMIREIRHAPTVVKDHREMASTTAAGEPLEQVLEEEIEEETVWDEMDEMQVEHFIDSDKKMRMVYGGQGLQDAVATEEYQEVDVEDYEDAIHIEPVNLPDLISKKWKIGNDAFTLCFSKHGIHQLASHGYLYNLNQADGSPHYTWVCINPECTAQIITSQEIDSMERTNDIHADVCEADEGQLALRIAIYDLRLAAEFTDTSLDELYSKFAASFAQSDPELAEMFPSYGALVRSLKEHRRYRFYKRAFDAARNGFEAGGDKRMDDEIDLGDHTMLLSLGEEEVVEESYAERVPREGELAMRHGSPYLHPYGRMRGWPPTFCHECNVDMPSPSLARPGYSPQYALVQHVNRLHTPVKVNSCVFEPGAFEMWLREVQRCPALRLRRFQLIGEDFYYLCSCDARLPKSKFNHLGYCCTAYVRITDYREVSARRARLVNIEYSFDHSSHELTSGDSPLSPEKLIADLRPDAFLFQMERRKQATAQLVRNRQEMYSMSRKAGIGNPVPLRTMRTSMPARAPPENVFSAARSDSRTAVARHVASKPTGSGRASTMASAAAAAAAALKQPEQQQPLKVLMTRKSNFKDSSVFDAVKQFEQLANIAIRRLQNVKDCAVAEDYTAAMRRLTNRIVSDKNCATEGSAQAIWRGGDEEGRNGRHPASKRPKEEEVEDIEEEEGERKRQRIGGEEGKAKGEEERQGDGGNEDYSTEEDDGPAGGKAVDGDDEGEEGEEDDGEGRGSGGRSQLPVRTTLVATGRVVEAAKERSKTAEGCRQEGKEKKEDSEEAAQASNTCPDDAPPPQLQPMVQPVARRKGGAAREGGEAKSTPPVADETAYLSHFVETIVHVGKSHSAVLERFPAGRIVGNMLETGGIRSLVSRRRLHAWSDESGESTDDEPYEDEFESLPSRVSTQRRRRREKETLKVPESRATYRRFSRGGSPLEEEWVEDEKELSDISSEVIDLEHHVREEWELRREEERRARAEFDPARGKKLIAKFLETKWKITDRVSYTIEFMCLVTLPGTERYKYCTKWSNGYISSYVYFNVDLNESSKGVKSLALTYTFPNNNSIQRENSSPDEFNAFLRQFDHNCDMESNAQYADKDYWESRFEKETHYEWLAGFDSYREVLLKYLRPEQRILHIGCGSSDLSMRLYELGYKNIANVDYSETLITARRQTHPEMAWICDDITELAEIEDAAYDVVLEKATIEALLVKEKSSWSPSASALSTLDAVWKAIDRVLKPSGVFLSISFTQPHFRVPALLRNPGWSVETDSFGEFFHFFVYVCRKGEDNGAMMDRYAKMAPDWLRDATEE</sequence>